<name>A0A8C5H5C0_GOUWI</name>
<proteinExistence type="predicted"/>
<dbReference type="AlphaFoldDB" id="A0A8C5H5C0"/>
<evidence type="ECO:0000313" key="2">
    <source>
        <dbReference type="Ensembl" id="ENSGWIP00000039727.1"/>
    </source>
</evidence>
<reference evidence="2" key="3">
    <citation type="submission" date="2025-09" db="UniProtKB">
        <authorList>
            <consortium name="Ensembl"/>
        </authorList>
    </citation>
    <scope>IDENTIFICATION</scope>
</reference>
<reference evidence="2" key="1">
    <citation type="submission" date="2020-06" db="EMBL/GenBank/DDBJ databases">
        <authorList>
            <consortium name="Wellcome Sanger Institute Data Sharing"/>
        </authorList>
    </citation>
    <scope>NUCLEOTIDE SEQUENCE [LARGE SCALE GENOMIC DNA]</scope>
</reference>
<dbReference type="Gene3D" id="1.20.1270.60">
    <property type="entry name" value="Arfaptin homology (AH) domain/BAR domain"/>
    <property type="match status" value="1"/>
</dbReference>
<evidence type="ECO:0000313" key="3">
    <source>
        <dbReference type="Proteomes" id="UP000694680"/>
    </source>
</evidence>
<dbReference type="InterPro" id="IPR027267">
    <property type="entry name" value="AH/BAR_dom_sf"/>
</dbReference>
<protein>
    <submittedName>
        <fullName evidence="2">Endophilin-B1-like</fullName>
    </submittedName>
</protein>
<organism evidence="2 3">
    <name type="scientific">Gouania willdenowi</name>
    <name type="common">Blunt-snouted clingfish</name>
    <name type="synonym">Lepadogaster willdenowi</name>
    <dbReference type="NCBI Taxonomy" id="441366"/>
    <lineage>
        <taxon>Eukaryota</taxon>
        <taxon>Metazoa</taxon>
        <taxon>Chordata</taxon>
        <taxon>Craniata</taxon>
        <taxon>Vertebrata</taxon>
        <taxon>Euteleostomi</taxon>
        <taxon>Actinopterygii</taxon>
        <taxon>Neopterygii</taxon>
        <taxon>Teleostei</taxon>
        <taxon>Neoteleostei</taxon>
        <taxon>Acanthomorphata</taxon>
        <taxon>Ovalentaria</taxon>
        <taxon>Blenniimorphae</taxon>
        <taxon>Blenniiformes</taxon>
        <taxon>Gobiesocoidei</taxon>
        <taxon>Gobiesocidae</taxon>
        <taxon>Gobiesocinae</taxon>
        <taxon>Gouania</taxon>
    </lineage>
</organism>
<accession>A0A8C5H5C0</accession>
<dbReference type="Pfam" id="PF03114">
    <property type="entry name" value="BAR"/>
    <property type="match status" value="1"/>
</dbReference>
<sequence length="132" mass="14967">AVMELSRLVVDAGQLINRAVQYTGESLGQADKTELEPGLEKLLTRAEATKTWTEQMINQTEVLLQPSPGARMEERLYERLQWSVPPRPRASDLLGDHMIQAGMEIGSTTPYVFCHFVCFWGHFVYFCSLVSF</sequence>
<evidence type="ECO:0000259" key="1">
    <source>
        <dbReference type="Pfam" id="PF03114"/>
    </source>
</evidence>
<dbReference type="Proteomes" id="UP000694680">
    <property type="component" value="Chromosome 22"/>
</dbReference>
<dbReference type="Ensembl" id="ENSGWIT00000043187.1">
    <property type="protein sequence ID" value="ENSGWIP00000039727.1"/>
    <property type="gene ID" value="ENSGWIG00000020145.1"/>
</dbReference>
<gene>
    <name evidence="2" type="primary">LOC114456308</name>
</gene>
<reference evidence="2" key="2">
    <citation type="submission" date="2025-08" db="UniProtKB">
        <authorList>
            <consortium name="Ensembl"/>
        </authorList>
    </citation>
    <scope>IDENTIFICATION</scope>
</reference>
<dbReference type="InterPro" id="IPR004148">
    <property type="entry name" value="BAR_dom"/>
</dbReference>
<dbReference type="SUPFAM" id="SSF103657">
    <property type="entry name" value="BAR/IMD domain-like"/>
    <property type="match status" value="1"/>
</dbReference>
<feature type="domain" description="BAR" evidence="1">
    <location>
        <begin position="16"/>
        <end position="110"/>
    </location>
</feature>
<keyword evidence="3" id="KW-1185">Reference proteome</keyword>
<dbReference type="GO" id="GO:0005737">
    <property type="term" value="C:cytoplasm"/>
    <property type="evidence" value="ECO:0007669"/>
    <property type="project" value="InterPro"/>
</dbReference>